<evidence type="ECO:0000256" key="1">
    <source>
        <dbReference type="ARBA" id="ARBA00004141"/>
    </source>
</evidence>
<dbReference type="PANTHER" id="PTHR45724:SF13">
    <property type="entry name" value="AQUAPORIN NIP1-1-RELATED"/>
    <property type="match status" value="1"/>
</dbReference>
<comment type="subcellular location">
    <subcellularLocation>
        <location evidence="1">Membrane</location>
        <topology evidence="1">Multi-pass membrane protein</topology>
    </subcellularLocation>
</comment>
<feature type="transmembrane region" description="Helical" evidence="7">
    <location>
        <begin position="142"/>
        <end position="162"/>
    </location>
</feature>
<dbReference type="GO" id="GO:0015267">
    <property type="term" value="F:channel activity"/>
    <property type="evidence" value="ECO:0007669"/>
    <property type="project" value="InterPro"/>
</dbReference>
<sequence length="221" mass="24304">MLFRRLCAEFAGVFLIVFTSGVSGGEPFAVCGAIWCGQGISGLCSGAHFNPAVTIALLYDKYLNKKVSKIDVTDALLYIVTQFIAALFSALCAWGIVHHNMFFDALDDYSIAQAFWAELIFTMLICANAVMMGKMWHIDKVVFNAAIVLTVFGSISTVGHITNGCFNPAIGLGVNIYYYIKHGTHFENTWIFIIAPSLGGIIGALFTNFFTVEMRKRNIIK</sequence>
<keyword evidence="10" id="KW-1185">Reference proteome</keyword>
<evidence type="ECO:0000313" key="9">
    <source>
        <dbReference type="EMBL" id="CAG9327527.1"/>
    </source>
</evidence>
<evidence type="ECO:0000256" key="5">
    <source>
        <dbReference type="ARBA" id="ARBA00023136"/>
    </source>
</evidence>
<reference evidence="9" key="1">
    <citation type="submission" date="2021-09" db="EMBL/GenBank/DDBJ databases">
        <authorList>
            <consortium name="AG Swart"/>
            <person name="Singh M."/>
            <person name="Singh A."/>
            <person name="Seah K."/>
            <person name="Emmerich C."/>
        </authorList>
    </citation>
    <scope>NUCLEOTIDE SEQUENCE</scope>
    <source>
        <strain evidence="9">ATCC30299</strain>
    </source>
</reference>
<dbReference type="GO" id="GO:0016020">
    <property type="term" value="C:membrane"/>
    <property type="evidence" value="ECO:0007669"/>
    <property type="project" value="UniProtKB-SubCell"/>
</dbReference>
<proteinExistence type="inferred from homology"/>
<evidence type="ECO:0008006" key="11">
    <source>
        <dbReference type="Google" id="ProtNLM"/>
    </source>
</evidence>
<evidence type="ECO:0000256" key="8">
    <source>
        <dbReference type="SAM" id="SignalP"/>
    </source>
</evidence>
<feature type="transmembrane region" description="Helical" evidence="7">
    <location>
        <begin position="109"/>
        <end position="130"/>
    </location>
</feature>
<keyword evidence="2 6" id="KW-0813">Transport</keyword>
<feature type="transmembrane region" description="Helical" evidence="7">
    <location>
        <begin position="190"/>
        <end position="212"/>
    </location>
</feature>
<keyword evidence="3 6" id="KW-0812">Transmembrane</keyword>
<feature type="chain" id="PRO_5043874391" description="Aquaporin" evidence="8">
    <location>
        <begin position="25"/>
        <end position="221"/>
    </location>
</feature>
<evidence type="ECO:0000256" key="2">
    <source>
        <dbReference type="ARBA" id="ARBA00022448"/>
    </source>
</evidence>
<accession>A0AAU9K2V6</accession>
<dbReference type="InterPro" id="IPR034294">
    <property type="entry name" value="Aquaporin_transptr"/>
</dbReference>
<comment type="caution">
    <text evidence="9">The sequence shown here is derived from an EMBL/GenBank/DDBJ whole genome shotgun (WGS) entry which is preliminary data.</text>
</comment>
<dbReference type="PANTHER" id="PTHR45724">
    <property type="entry name" value="AQUAPORIN NIP2-1"/>
    <property type="match status" value="1"/>
</dbReference>
<feature type="signal peptide" evidence="8">
    <location>
        <begin position="1"/>
        <end position="24"/>
    </location>
</feature>
<organism evidence="9 10">
    <name type="scientific">Blepharisma stoltei</name>
    <dbReference type="NCBI Taxonomy" id="1481888"/>
    <lineage>
        <taxon>Eukaryota</taxon>
        <taxon>Sar</taxon>
        <taxon>Alveolata</taxon>
        <taxon>Ciliophora</taxon>
        <taxon>Postciliodesmatophora</taxon>
        <taxon>Heterotrichea</taxon>
        <taxon>Heterotrichida</taxon>
        <taxon>Blepharismidae</taxon>
        <taxon>Blepharisma</taxon>
    </lineage>
</organism>
<dbReference type="Proteomes" id="UP001162131">
    <property type="component" value="Unassembled WGS sequence"/>
</dbReference>
<protein>
    <recommendedName>
        <fullName evidence="11">Aquaporin</fullName>
    </recommendedName>
</protein>
<feature type="transmembrane region" description="Helical" evidence="7">
    <location>
        <begin position="75"/>
        <end position="97"/>
    </location>
</feature>
<gene>
    <name evidence="9" type="ORF">BSTOLATCC_MIC44162</name>
</gene>
<dbReference type="Gene3D" id="1.20.1080.10">
    <property type="entry name" value="Glycerol uptake facilitator protein"/>
    <property type="match status" value="1"/>
</dbReference>
<dbReference type="InterPro" id="IPR023271">
    <property type="entry name" value="Aquaporin-like"/>
</dbReference>
<evidence type="ECO:0000256" key="6">
    <source>
        <dbReference type="RuleBase" id="RU000477"/>
    </source>
</evidence>
<evidence type="ECO:0000313" key="10">
    <source>
        <dbReference type="Proteomes" id="UP001162131"/>
    </source>
</evidence>
<comment type="similarity">
    <text evidence="6">Belongs to the MIP/aquaporin (TC 1.A.8) family.</text>
</comment>
<dbReference type="SUPFAM" id="SSF81338">
    <property type="entry name" value="Aquaporin-like"/>
    <property type="match status" value="1"/>
</dbReference>
<dbReference type="PROSITE" id="PS00221">
    <property type="entry name" value="MIP"/>
    <property type="match status" value="1"/>
</dbReference>
<evidence type="ECO:0000256" key="7">
    <source>
        <dbReference type="SAM" id="Phobius"/>
    </source>
</evidence>
<name>A0AAU9K2V6_9CILI</name>
<dbReference type="Pfam" id="PF00230">
    <property type="entry name" value="MIP"/>
    <property type="match status" value="1"/>
</dbReference>
<evidence type="ECO:0000256" key="3">
    <source>
        <dbReference type="ARBA" id="ARBA00022692"/>
    </source>
</evidence>
<keyword evidence="5 7" id="KW-0472">Membrane</keyword>
<dbReference type="EMBL" id="CAJZBQ010000044">
    <property type="protein sequence ID" value="CAG9327527.1"/>
    <property type="molecule type" value="Genomic_DNA"/>
</dbReference>
<dbReference type="InterPro" id="IPR022357">
    <property type="entry name" value="MIP_CS"/>
</dbReference>
<keyword evidence="8" id="KW-0732">Signal</keyword>
<dbReference type="InterPro" id="IPR000425">
    <property type="entry name" value="MIP"/>
</dbReference>
<keyword evidence="4 7" id="KW-1133">Transmembrane helix</keyword>
<dbReference type="PRINTS" id="PR00783">
    <property type="entry name" value="MINTRINSICP"/>
</dbReference>
<dbReference type="AlphaFoldDB" id="A0AAU9K2V6"/>
<evidence type="ECO:0000256" key="4">
    <source>
        <dbReference type="ARBA" id="ARBA00022989"/>
    </source>
</evidence>